<name>A0A853DGQ9_9MICO</name>
<organism evidence="2 3">
    <name type="scientific">Allobranchiibius huperziae</name>
    <dbReference type="NCBI Taxonomy" id="1874116"/>
    <lineage>
        <taxon>Bacteria</taxon>
        <taxon>Bacillati</taxon>
        <taxon>Actinomycetota</taxon>
        <taxon>Actinomycetes</taxon>
        <taxon>Micrococcales</taxon>
        <taxon>Dermacoccaceae</taxon>
        <taxon>Allobranchiibius</taxon>
    </lineage>
</organism>
<evidence type="ECO:0000313" key="3">
    <source>
        <dbReference type="Proteomes" id="UP000571817"/>
    </source>
</evidence>
<protein>
    <submittedName>
        <fullName evidence="2">Uncharacterized protein</fullName>
    </submittedName>
</protein>
<dbReference type="EMBL" id="JACCFW010000001">
    <property type="protein sequence ID" value="NYJ75139.1"/>
    <property type="molecule type" value="Genomic_DNA"/>
</dbReference>
<keyword evidence="3" id="KW-1185">Reference proteome</keyword>
<evidence type="ECO:0000256" key="1">
    <source>
        <dbReference type="SAM" id="MobiDB-lite"/>
    </source>
</evidence>
<reference evidence="2 3" key="1">
    <citation type="submission" date="2020-07" db="EMBL/GenBank/DDBJ databases">
        <title>Sequencing the genomes of 1000 actinobacteria strains.</title>
        <authorList>
            <person name="Klenk H.-P."/>
        </authorList>
    </citation>
    <scope>NUCLEOTIDE SEQUENCE [LARGE SCALE GENOMIC DNA]</scope>
    <source>
        <strain evidence="2 3">DSM 29531</strain>
    </source>
</reference>
<accession>A0A853DGQ9</accession>
<sequence>MTEVGQHTVGGVSAITGPRPAGTTCEVHNPEVTSMEFAANRLAALGSRSVSPNAHSTRPSLNGVLAPTSAARQSGKPCNDCIQELSSPTS</sequence>
<evidence type="ECO:0000313" key="2">
    <source>
        <dbReference type="EMBL" id="NYJ75139.1"/>
    </source>
</evidence>
<dbReference type="RefSeq" id="WP_179481557.1">
    <property type="nucleotide sequence ID" value="NZ_JACCFW010000001.1"/>
</dbReference>
<gene>
    <name evidence="2" type="ORF">HNR15_002102</name>
</gene>
<dbReference type="Proteomes" id="UP000571817">
    <property type="component" value="Unassembled WGS sequence"/>
</dbReference>
<feature type="compositionally biased region" description="Polar residues" evidence="1">
    <location>
        <begin position="49"/>
        <end position="60"/>
    </location>
</feature>
<comment type="caution">
    <text evidence="2">The sequence shown here is derived from an EMBL/GenBank/DDBJ whole genome shotgun (WGS) entry which is preliminary data.</text>
</comment>
<feature type="region of interest" description="Disordered" evidence="1">
    <location>
        <begin position="1"/>
        <end position="23"/>
    </location>
</feature>
<feature type="region of interest" description="Disordered" evidence="1">
    <location>
        <begin position="49"/>
        <end position="90"/>
    </location>
</feature>
<dbReference type="AlphaFoldDB" id="A0A853DGQ9"/>
<proteinExistence type="predicted"/>